<dbReference type="PANTHER" id="PTHR48475:SF2">
    <property type="entry name" value="RIBONUCLEASE H"/>
    <property type="match status" value="1"/>
</dbReference>
<name>A0AAV3PFN5_LITER</name>
<protein>
    <submittedName>
        <fullName evidence="1">Uncharacterized protein</fullName>
    </submittedName>
</protein>
<dbReference type="PANTHER" id="PTHR48475">
    <property type="entry name" value="RIBONUCLEASE H"/>
    <property type="match status" value="1"/>
</dbReference>
<comment type="caution">
    <text evidence="1">The sequence shown here is derived from an EMBL/GenBank/DDBJ whole genome shotgun (WGS) entry which is preliminary data.</text>
</comment>
<reference evidence="1 2" key="1">
    <citation type="submission" date="2024-01" db="EMBL/GenBank/DDBJ databases">
        <title>The complete chloroplast genome sequence of Lithospermum erythrorhizon: insights into the phylogenetic relationship among Boraginaceae species and the maternal lineages of purple gromwells.</title>
        <authorList>
            <person name="Okada T."/>
            <person name="Watanabe K."/>
        </authorList>
    </citation>
    <scope>NUCLEOTIDE SEQUENCE [LARGE SCALE GENOMIC DNA]</scope>
</reference>
<proteinExistence type="predicted"/>
<keyword evidence="2" id="KW-1185">Reference proteome</keyword>
<dbReference type="Proteomes" id="UP001454036">
    <property type="component" value="Unassembled WGS sequence"/>
</dbReference>
<dbReference type="AlphaFoldDB" id="A0AAV3PFN5"/>
<sequence>MVQQAKWFELVVFEHIPRVQNEEPDHLSRLTTTYYDELINEFYVEIREKPADEENSSLRVLQEPEDWTTAITRYLVKGPLPGDVTEARKIKYRSFRFHMYNGELYKKSWDGLLLSCVSKEDIHKIIAEVHQGWSGSHIGGRSLAVKNT</sequence>
<gene>
    <name evidence="1" type="ORF">LIER_09470</name>
</gene>
<accession>A0AAV3PFN5</accession>
<organism evidence="1 2">
    <name type="scientific">Lithospermum erythrorhizon</name>
    <name type="common">Purple gromwell</name>
    <name type="synonym">Lithospermum officinale var. erythrorhizon</name>
    <dbReference type="NCBI Taxonomy" id="34254"/>
    <lineage>
        <taxon>Eukaryota</taxon>
        <taxon>Viridiplantae</taxon>
        <taxon>Streptophyta</taxon>
        <taxon>Embryophyta</taxon>
        <taxon>Tracheophyta</taxon>
        <taxon>Spermatophyta</taxon>
        <taxon>Magnoliopsida</taxon>
        <taxon>eudicotyledons</taxon>
        <taxon>Gunneridae</taxon>
        <taxon>Pentapetalae</taxon>
        <taxon>asterids</taxon>
        <taxon>lamiids</taxon>
        <taxon>Boraginales</taxon>
        <taxon>Boraginaceae</taxon>
        <taxon>Boraginoideae</taxon>
        <taxon>Lithospermeae</taxon>
        <taxon>Lithospermum</taxon>
    </lineage>
</organism>
<evidence type="ECO:0000313" key="1">
    <source>
        <dbReference type="EMBL" id="GAA0150547.1"/>
    </source>
</evidence>
<dbReference type="EMBL" id="BAABME010001611">
    <property type="protein sequence ID" value="GAA0150547.1"/>
    <property type="molecule type" value="Genomic_DNA"/>
</dbReference>
<evidence type="ECO:0000313" key="2">
    <source>
        <dbReference type="Proteomes" id="UP001454036"/>
    </source>
</evidence>